<feature type="transmembrane region" description="Helical" evidence="1">
    <location>
        <begin position="206"/>
        <end position="227"/>
    </location>
</feature>
<dbReference type="EMBL" id="JBBKZU010000021">
    <property type="protein sequence ID" value="MEJ8815513.1"/>
    <property type="molecule type" value="Genomic_DNA"/>
</dbReference>
<sequence>MPPIRSSACEGEACQPTIPLAFQAFRENLVVQGFFRRKPTRSILEIFAFVTVTALGIALVVASDWPLVKILGLALVTLGSLGVSTRAHTASHNAISNRAWVNRALTYFGFPFFLQVSATYWRHKHLVVHHPYPNVAGVDDDVDLKPFFAMTSHELVMAKSWLQTLYRFQVAYLPLILIGNAFNVVRCGWKFLATKLLDQHARRGEHWVDLGALMLHYGAWVGLPMLFLAPTDVLTFNLLRFALLSYGMFVIFAPAHFPAEALMIEADPGRDFVATQTLTTVNYRTGWLGGLVCGGLEYQIEHHLLPAISPTHYPRLSALVREYCETHGYPYRCLGWWEALEKSLLSFVHLKPIHAVVAAATPEKCPPESSPARESEAPPCCGCRELAEGAQRLEAPEGPGALKDR</sequence>
<evidence type="ECO:0000313" key="3">
    <source>
        <dbReference type="EMBL" id="MEJ8815513.1"/>
    </source>
</evidence>
<evidence type="ECO:0000313" key="4">
    <source>
        <dbReference type="Proteomes" id="UP001365846"/>
    </source>
</evidence>
<feature type="transmembrane region" description="Helical" evidence="1">
    <location>
        <begin position="67"/>
        <end position="83"/>
    </location>
</feature>
<evidence type="ECO:0000256" key="1">
    <source>
        <dbReference type="SAM" id="Phobius"/>
    </source>
</evidence>
<dbReference type="RefSeq" id="WP_340360719.1">
    <property type="nucleotide sequence ID" value="NZ_JBBKZU010000021.1"/>
</dbReference>
<gene>
    <name evidence="3" type="ORF">WKW77_30925</name>
</gene>
<feature type="domain" description="Fatty acid desaturase" evidence="2">
    <location>
        <begin position="66"/>
        <end position="333"/>
    </location>
</feature>
<name>A0ABU8VPD3_9BURK</name>
<keyword evidence="1" id="KW-0472">Membrane</keyword>
<accession>A0ABU8VPD3</accession>
<keyword evidence="1" id="KW-1133">Transmembrane helix</keyword>
<dbReference type="PANTHER" id="PTHR19353:SF19">
    <property type="entry name" value="DELTA(5) FATTY ACID DESATURASE C-RELATED"/>
    <property type="match status" value="1"/>
</dbReference>
<dbReference type="Proteomes" id="UP001365846">
    <property type="component" value="Unassembled WGS sequence"/>
</dbReference>
<dbReference type="PANTHER" id="PTHR19353">
    <property type="entry name" value="FATTY ACID DESATURASE 2"/>
    <property type="match status" value="1"/>
</dbReference>
<feature type="transmembrane region" description="Helical" evidence="1">
    <location>
        <begin position="104"/>
        <end position="121"/>
    </location>
</feature>
<feature type="transmembrane region" description="Helical" evidence="1">
    <location>
        <begin position="233"/>
        <end position="253"/>
    </location>
</feature>
<dbReference type="CDD" id="cd03506">
    <property type="entry name" value="Delta6-FADS-like"/>
    <property type="match status" value="1"/>
</dbReference>
<dbReference type="InterPro" id="IPR012171">
    <property type="entry name" value="Fatty_acid_desaturase"/>
</dbReference>
<proteinExistence type="predicted"/>
<dbReference type="InterPro" id="IPR005804">
    <property type="entry name" value="FA_desaturase_dom"/>
</dbReference>
<evidence type="ECO:0000259" key="2">
    <source>
        <dbReference type="Pfam" id="PF00487"/>
    </source>
</evidence>
<dbReference type="GO" id="GO:0016491">
    <property type="term" value="F:oxidoreductase activity"/>
    <property type="evidence" value="ECO:0007669"/>
    <property type="project" value="UniProtKB-KW"/>
</dbReference>
<organism evidence="3 4">
    <name type="scientific">Variovorax ureilyticus</name>
    <dbReference type="NCBI Taxonomy" id="1836198"/>
    <lineage>
        <taxon>Bacteria</taxon>
        <taxon>Pseudomonadati</taxon>
        <taxon>Pseudomonadota</taxon>
        <taxon>Betaproteobacteria</taxon>
        <taxon>Burkholderiales</taxon>
        <taxon>Comamonadaceae</taxon>
        <taxon>Variovorax</taxon>
    </lineage>
</organism>
<feature type="transmembrane region" description="Helical" evidence="1">
    <location>
        <begin position="43"/>
        <end position="61"/>
    </location>
</feature>
<protein>
    <submittedName>
        <fullName evidence="3">Acyl-CoA desaturase</fullName>
        <ecNumber evidence="3">1.14.19.-</ecNumber>
    </submittedName>
</protein>
<keyword evidence="4" id="KW-1185">Reference proteome</keyword>
<dbReference type="EC" id="1.14.19.-" evidence="3"/>
<keyword evidence="3" id="KW-0560">Oxidoreductase</keyword>
<reference evidence="3 4" key="1">
    <citation type="submission" date="2024-03" db="EMBL/GenBank/DDBJ databases">
        <title>Novel species of the genus Variovorax.</title>
        <authorList>
            <person name="Liu Q."/>
            <person name="Xin Y.-H."/>
        </authorList>
    </citation>
    <scope>NUCLEOTIDE SEQUENCE [LARGE SCALE GENOMIC DNA]</scope>
    <source>
        <strain evidence="3 4">KACC 18899</strain>
    </source>
</reference>
<feature type="transmembrane region" description="Helical" evidence="1">
    <location>
        <begin position="165"/>
        <end position="185"/>
    </location>
</feature>
<keyword evidence="1" id="KW-0812">Transmembrane</keyword>
<comment type="caution">
    <text evidence="3">The sequence shown here is derived from an EMBL/GenBank/DDBJ whole genome shotgun (WGS) entry which is preliminary data.</text>
</comment>
<dbReference type="Pfam" id="PF00487">
    <property type="entry name" value="FA_desaturase"/>
    <property type="match status" value="1"/>
</dbReference>